<reference evidence="4" key="1">
    <citation type="journal article" date="2019" name="Int. J. Syst. Evol. Microbiol.">
        <title>The Global Catalogue of Microorganisms (GCM) 10K type strain sequencing project: providing services to taxonomists for standard genome sequencing and annotation.</title>
        <authorList>
            <consortium name="The Broad Institute Genomics Platform"/>
            <consortium name="The Broad Institute Genome Sequencing Center for Infectious Disease"/>
            <person name="Wu L."/>
            <person name="Ma J."/>
        </authorList>
    </citation>
    <scope>NUCLEOTIDE SEQUENCE [LARGE SCALE GENOMIC DNA]</scope>
    <source>
        <strain evidence="4">JCM 18324</strain>
    </source>
</reference>
<feature type="region of interest" description="Disordered" evidence="1">
    <location>
        <begin position="1"/>
        <end position="34"/>
    </location>
</feature>
<dbReference type="Proteomes" id="UP001501147">
    <property type="component" value="Unassembled WGS sequence"/>
</dbReference>
<dbReference type="InterPro" id="IPR001607">
    <property type="entry name" value="Znf_UBP"/>
</dbReference>
<accession>A0ABP9AZY7</accession>
<dbReference type="SUPFAM" id="SSF57850">
    <property type="entry name" value="RING/U-box"/>
    <property type="match status" value="1"/>
</dbReference>
<organism evidence="3 4">
    <name type="scientific">Streptomyces sanyensis</name>
    <dbReference type="NCBI Taxonomy" id="568869"/>
    <lineage>
        <taxon>Bacteria</taxon>
        <taxon>Bacillati</taxon>
        <taxon>Actinomycetota</taxon>
        <taxon>Actinomycetes</taxon>
        <taxon>Kitasatosporales</taxon>
        <taxon>Streptomycetaceae</taxon>
        <taxon>Streptomyces</taxon>
    </lineage>
</organism>
<name>A0ABP9AZY7_9ACTN</name>
<dbReference type="RefSeq" id="WP_345615231.1">
    <property type="nucleotide sequence ID" value="NZ_BAABJV010000014.1"/>
</dbReference>
<dbReference type="InterPro" id="IPR013083">
    <property type="entry name" value="Znf_RING/FYVE/PHD"/>
</dbReference>
<sequence>MAEWRVAPDGGRPEGRSCSHRQTAAPRGGPSAPGGCAQCVARGWRWVHLRECLTCGHIGCCDSSRGQHAWAHARETGHPVAASFEEGEHWAWCYADEVFLLPRT</sequence>
<evidence type="ECO:0000259" key="2">
    <source>
        <dbReference type="PROSITE" id="PS50271"/>
    </source>
</evidence>
<proteinExistence type="predicted"/>
<evidence type="ECO:0000313" key="4">
    <source>
        <dbReference type="Proteomes" id="UP001501147"/>
    </source>
</evidence>
<feature type="domain" description="UBP-type" evidence="2">
    <location>
        <begin position="16"/>
        <end position="104"/>
    </location>
</feature>
<comment type="caution">
    <text evidence="3">The sequence shown here is derived from an EMBL/GenBank/DDBJ whole genome shotgun (WGS) entry which is preliminary data.</text>
</comment>
<dbReference type="Pfam" id="PF02148">
    <property type="entry name" value="zf-UBP"/>
    <property type="match status" value="1"/>
</dbReference>
<dbReference type="Gene3D" id="3.30.40.10">
    <property type="entry name" value="Zinc/RING finger domain, C3HC4 (zinc finger)"/>
    <property type="match status" value="1"/>
</dbReference>
<evidence type="ECO:0000256" key="1">
    <source>
        <dbReference type="SAM" id="MobiDB-lite"/>
    </source>
</evidence>
<dbReference type="EMBL" id="BAABJV010000014">
    <property type="protein sequence ID" value="GAA4788659.1"/>
    <property type="molecule type" value="Genomic_DNA"/>
</dbReference>
<feature type="compositionally biased region" description="Low complexity" evidence="1">
    <location>
        <begin position="24"/>
        <end position="34"/>
    </location>
</feature>
<evidence type="ECO:0000313" key="3">
    <source>
        <dbReference type="EMBL" id="GAA4788659.1"/>
    </source>
</evidence>
<protein>
    <recommendedName>
        <fullName evidence="2">UBP-type domain-containing protein</fullName>
    </recommendedName>
</protein>
<dbReference type="PROSITE" id="PS50271">
    <property type="entry name" value="ZF_UBP"/>
    <property type="match status" value="1"/>
</dbReference>
<gene>
    <name evidence="3" type="ORF">GCM10023329_44830</name>
</gene>
<keyword evidence="4" id="KW-1185">Reference proteome</keyword>